<evidence type="ECO:0000313" key="1">
    <source>
        <dbReference type="EMBL" id="QHU33415.1"/>
    </source>
</evidence>
<proteinExistence type="predicted"/>
<protein>
    <submittedName>
        <fullName evidence="1">Uncharacterized protein</fullName>
    </submittedName>
</protein>
<name>A0A6C0LTT0_9ZZZZ</name>
<sequence>MEYITVRQTWNGAVQKAAKKVTYNSSSKGTTAMTRDISHAENAPSAVMLRDKINKITNDLHSQGVPSYNSCKATPGLSSVWG</sequence>
<organism evidence="1">
    <name type="scientific">viral metagenome</name>
    <dbReference type="NCBI Taxonomy" id="1070528"/>
    <lineage>
        <taxon>unclassified sequences</taxon>
        <taxon>metagenomes</taxon>
        <taxon>organismal metagenomes</taxon>
    </lineage>
</organism>
<reference evidence="1" key="1">
    <citation type="journal article" date="2020" name="Nature">
        <title>Giant virus diversity and host interactions through global metagenomics.</title>
        <authorList>
            <person name="Schulz F."/>
            <person name="Roux S."/>
            <person name="Paez-Espino D."/>
            <person name="Jungbluth S."/>
            <person name="Walsh D.A."/>
            <person name="Denef V.J."/>
            <person name="McMahon K.D."/>
            <person name="Konstantinidis K.T."/>
            <person name="Eloe-Fadrosh E.A."/>
            <person name="Kyrpides N.C."/>
            <person name="Woyke T."/>
        </authorList>
    </citation>
    <scope>NUCLEOTIDE SEQUENCE</scope>
    <source>
        <strain evidence="1">GVMAG-S-1016704-121</strain>
    </source>
</reference>
<dbReference type="EMBL" id="MN740557">
    <property type="protein sequence ID" value="QHU33415.1"/>
    <property type="molecule type" value="Genomic_DNA"/>
</dbReference>
<dbReference type="AlphaFoldDB" id="A0A6C0LTT0"/>
<accession>A0A6C0LTT0</accession>